<dbReference type="EMBL" id="UGRY01000002">
    <property type="protein sequence ID" value="SUA81000.1"/>
    <property type="molecule type" value="Genomic_DNA"/>
</dbReference>
<dbReference type="AlphaFoldDB" id="A0A378YWX2"/>
<sequence>MRARLTGSVVAAATTMLSVVGSGAAAAYPNVYDGVQVGGCAWYDAASKVSGPADCDATQASYRLVEIHQLTPETQDLACGDPLAALSYHHRTDDGYRLSLYCFVENFRVGDCWNFTDMKLRHRVDCTAPEPGADRLTAIFLGVTDAPRCHGMGNDAVVWPKRDITVCVEPV</sequence>
<evidence type="ECO:0000313" key="2">
    <source>
        <dbReference type="EMBL" id="SUA81000.1"/>
    </source>
</evidence>
<gene>
    <name evidence="2" type="ORF">NCTC1934_04556</name>
</gene>
<feature type="signal peptide" evidence="1">
    <location>
        <begin position="1"/>
        <end position="27"/>
    </location>
</feature>
<keyword evidence="1" id="KW-0732">Signal</keyword>
<protein>
    <recommendedName>
        <fullName evidence="4">Secreted protein</fullName>
    </recommendedName>
</protein>
<reference evidence="2 3" key="1">
    <citation type="submission" date="2018-06" db="EMBL/GenBank/DDBJ databases">
        <authorList>
            <consortium name="Pathogen Informatics"/>
            <person name="Doyle S."/>
        </authorList>
    </citation>
    <scope>NUCLEOTIDE SEQUENCE [LARGE SCALE GENOMIC DNA]</scope>
    <source>
        <strain evidence="2 3">NCTC1934</strain>
    </source>
</reference>
<dbReference type="OrthoDB" id="4556875at2"/>
<accession>A0A378YWX2</accession>
<proteinExistence type="predicted"/>
<evidence type="ECO:0008006" key="4">
    <source>
        <dbReference type="Google" id="ProtNLM"/>
    </source>
</evidence>
<dbReference type="Proteomes" id="UP000255467">
    <property type="component" value="Unassembled WGS sequence"/>
</dbReference>
<keyword evidence="3" id="KW-1185">Reference proteome</keyword>
<feature type="chain" id="PRO_5039256489" description="Secreted protein" evidence="1">
    <location>
        <begin position="28"/>
        <end position="171"/>
    </location>
</feature>
<organism evidence="2 3">
    <name type="scientific">Nocardia otitidiscaviarum</name>
    <dbReference type="NCBI Taxonomy" id="1823"/>
    <lineage>
        <taxon>Bacteria</taxon>
        <taxon>Bacillati</taxon>
        <taxon>Actinomycetota</taxon>
        <taxon>Actinomycetes</taxon>
        <taxon>Mycobacteriales</taxon>
        <taxon>Nocardiaceae</taxon>
        <taxon>Nocardia</taxon>
    </lineage>
</organism>
<evidence type="ECO:0000313" key="3">
    <source>
        <dbReference type="Proteomes" id="UP000255467"/>
    </source>
</evidence>
<evidence type="ECO:0000256" key="1">
    <source>
        <dbReference type="SAM" id="SignalP"/>
    </source>
</evidence>
<name>A0A378YWX2_9NOCA</name>
<dbReference type="RefSeq" id="WP_147287157.1">
    <property type="nucleotide sequence ID" value="NZ_UGRY01000002.1"/>
</dbReference>